<gene>
    <name evidence="2" type="ORF">DIC32_11980</name>
    <name evidence="3" type="ORF">FHY67_02440</name>
</gene>
<sequence length="74" mass="8688">MTPELLLTIIQIAIGIFIAVIIILLMIPKSRKWIAEMQPTPHRKQRSEDFVFGMDFILYPIYWLIKLIIGIFKS</sequence>
<evidence type="ECO:0000313" key="3">
    <source>
        <dbReference type="EMBL" id="TNX93338.1"/>
    </source>
</evidence>
<evidence type="ECO:0000313" key="4">
    <source>
        <dbReference type="Proteomes" id="UP000262257"/>
    </source>
</evidence>
<dbReference type="RefSeq" id="WP_005024875.1">
    <property type="nucleotide sequence ID" value="NZ_CP027365.1"/>
</dbReference>
<feature type="transmembrane region" description="Helical" evidence="1">
    <location>
        <begin position="49"/>
        <end position="72"/>
    </location>
</feature>
<protein>
    <submittedName>
        <fullName evidence="2">Uncharacterized protein</fullName>
    </submittedName>
</protein>
<evidence type="ECO:0000313" key="2">
    <source>
        <dbReference type="EMBL" id="HCM32096.1"/>
    </source>
</evidence>
<dbReference type="GeneID" id="56305042"/>
<dbReference type="Proteomes" id="UP000314285">
    <property type="component" value="Unassembled WGS sequence"/>
</dbReference>
<dbReference type="KEGG" id="arj:DOM24_02940"/>
<dbReference type="Proteomes" id="UP000262257">
    <property type="component" value="Unassembled WGS sequence"/>
</dbReference>
<keyword evidence="1" id="KW-0812">Transmembrane</keyword>
<feature type="transmembrane region" description="Helical" evidence="1">
    <location>
        <begin position="6"/>
        <end position="28"/>
    </location>
</feature>
<proteinExistence type="predicted"/>
<evidence type="ECO:0000256" key="1">
    <source>
        <dbReference type="SAM" id="Phobius"/>
    </source>
</evidence>
<dbReference type="EMBL" id="VFBM01000002">
    <property type="protein sequence ID" value="TNX93338.1"/>
    <property type="molecule type" value="Genomic_DNA"/>
</dbReference>
<accession>A0A2T1J4B9</accession>
<name>A0A2T1J4B9_ACIRA</name>
<dbReference type="AlphaFoldDB" id="A0A2T1J4B9"/>
<keyword evidence="1" id="KW-0472">Membrane</keyword>
<reference evidence="2 4" key="1">
    <citation type="journal article" date="2018" name="Nat. Biotechnol.">
        <title>A standardized bacterial taxonomy based on genome phylogeny substantially revises the tree of life.</title>
        <authorList>
            <person name="Parks D.H."/>
            <person name="Chuvochina M."/>
            <person name="Waite D.W."/>
            <person name="Rinke C."/>
            <person name="Skarshewski A."/>
            <person name="Chaumeil P.A."/>
            <person name="Hugenholtz P."/>
        </authorList>
    </citation>
    <scope>NUCLEOTIDE SEQUENCE [LARGE SCALE GENOMIC DNA]</scope>
    <source>
        <strain evidence="2">UBA10045</strain>
    </source>
</reference>
<keyword evidence="1" id="KW-1133">Transmembrane helix</keyword>
<dbReference type="EMBL" id="DPXL01000152">
    <property type="protein sequence ID" value="HCM32096.1"/>
    <property type="molecule type" value="Genomic_DNA"/>
</dbReference>
<evidence type="ECO:0000313" key="5">
    <source>
        <dbReference type="Proteomes" id="UP000314285"/>
    </source>
</evidence>
<reference evidence="3 5" key="2">
    <citation type="submission" date="2019-06" db="EMBL/GenBank/DDBJ databases">
        <title>Genome of Acinetobacter radioresistens APH1, a phenol degrading strain.</title>
        <authorList>
            <person name="Liu Y."/>
        </authorList>
    </citation>
    <scope>NUCLEOTIDE SEQUENCE [LARGE SCALE GENOMIC DNA]</scope>
    <source>
        <strain evidence="3 5">APH1</strain>
    </source>
</reference>
<comment type="caution">
    <text evidence="2">The sequence shown here is derived from an EMBL/GenBank/DDBJ whole genome shotgun (WGS) entry which is preliminary data.</text>
</comment>
<organism evidence="2 4">
    <name type="scientific">Acinetobacter radioresistens</name>
    <dbReference type="NCBI Taxonomy" id="40216"/>
    <lineage>
        <taxon>Bacteria</taxon>
        <taxon>Pseudomonadati</taxon>
        <taxon>Pseudomonadota</taxon>
        <taxon>Gammaproteobacteria</taxon>
        <taxon>Moraxellales</taxon>
        <taxon>Moraxellaceae</taxon>
        <taxon>Acinetobacter</taxon>
    </lineage>
</organism>